<keyword evidence="3" id="KW-1185">Reference proteome</keyword>
<dbReference type="Proteomes" id="UP001142810">
    <property type="component" value="Unassembled WGS sequence"/>
</dbReference>
<accession>A0ABT3P318</accession>
<reference evidence="2" key="1">
    <citation type="submission" date="2022-11" db="EMBL/GenBank/DDBJ databases">
        <title>Alteromonas sp. nov., isolated from sea water of the Qingdao.</title>
        <authorList>
            <person name="Wang Q."/>
        </authorList>
    </citation>
    <scope>NUCLEOTIDE SEQUENCE</scope>
    <source>
        <strain evidence="2">ASW11-7</strain>
    </source>
</reference>
<dbReference type="EMBL" id="JAPFRD010000002">
    <property type="protein sequence ID" value="MCW8107132.1"/>
    <property type="molecule type" value="Genomic_DNA"/>
</dbReference>
<evidence type="ECO:0000313" key="3">
    <source>
        <dbReference type="Proteomes" id="UP001142810"/>
    </source>
</evidence>
<protein>
    <submittedName>
        <fullName evidence="2">TniQ family protein</fullName>
    </submittedName>
</protein>
<name>A0ABT3P318_9ALTE</name>
<dbReference type="Pfam" id="PF06527">
    <property type="entry name" value="TniQ"/>
    <property type="match status" value="1"/>
</dbReference>
<evidence type="ECO:0000313" key="2">
    <source>
        <dbReference type="EMBL" id="MCW8107132.1"/>
    </source>
</evidence>
<evidence type="ECO:0000259" key="1">
    <source>
        <dbReference type="Pfam" id="PF06527"/>
    </source>
</evidence>
<sequence>MNQLENTPFLPVTLEDEHYLSFMCRWAVLSGATNMARGIYSLIGKRPTYITELMQPRFLSKLANSLPAFVDKKQFCHAHTQEKYAATLELGDSQSDSVFPVAEAINSGFSVKHLRWCTGCAREDIASFGAAYWRNSHQDPRLVRCQKHGVSLLSTCHMCKRKKAYVNQLSQPKANAECQYCSAPLDNKVVRDLTPFQRWLEQLHHLANHGVQFNRHTLIPRIDHVVELYQEEIKLKPRKSWVMPDQIFINAFNSTRACDHFSFGEIPYAGLSSYSALKLGSLLNPDVQQSPVIYALLAWVFLSKEERDARFGFFSGGQAVQVQL</sequence>
<dbReference type="RefSeq" id="WP_265615833.1">
    <property type="nucleotide sequence ID" value="NZ_JAPFRD010000002.1"/>
</dbReference>
<comment type="caution">
    <text evidence="2">The sequence shown here is derived from an EMBL/GenBank/DDBJ whole genome shotgun (WGS) entry which is preliminary data.</text>
</comment>
<feature type="domain" description="TniQ" evidence="1">
    <location>
        <begin position="8"/>
        <end position="152"/>
    </location>
</feature>
<proteinExistence type="predicted"/>
<gene>
    <name evidence="2" type="ORF">OPS25_01265</name>
</gene>
<organism evidence="2 3">
    <name type="scientific">Alteromonas aquimaris</name>
    <dbReference type="NCBI Taxonomy" id="2998417"/>
    <lineage>
        <taxon>Bacteria</taxon>
        <taxon>Pseudomonadati</taxon>
        <taxon>Pseudomonadota</taxon>
        <taxon>Gammaproteobacteria</taxon>
        <taxon>Alteromonadales</taxon>
        <taxon>Alteromonadaceae</taxon>
        <taxon>Alteromonas/Salinimonas group</taxon>
        <taxon>Alteromonas</taxon>
    </lineage>
</organism>
<dbReference type="InterPro" id="IPR009492">
    <property type="entry name" value="TniQ"/>
</dbReference>